<sequence>TFLNLTAQLPKGITYSYELEITENWRRWKEHSKSFLTIPGTTPNST</sequence>
<keyword evidence="2" id="KW-1185">Reference proteome</keyword>
<dbReference type="Proteomes" id="UP001234989">
    <property type="component" value="Chromosome 6"/>
</dbReference>
<reference evidence="1" key="1">
    <citation type="submission" date="2023-08" db="EMBL/GenBank/DDBJ databases">
        <title>A de novo genome assembly of Solanum verrucosum Schlechtendal, a Mexican diploid species geographically isolated from the other diploid A-genome species in potato relatives.</title>
        <authorList>
            <person name="Hosaka K."/>
        </authorList>
    </citation>
    <scope>NUCLEOTIDE SEQUENCE</scope>
    <source>
        <tissue evidence="1">Young leaves</tissue>
    </source>
</reference>
<dbReference type="EMBL" id="CP133617">
    <property type="protein sequence ID" value="WMV32657.1"/>
    <property type="molecule type" value="Genomic_DNA"/>
</dbReference>
<evidence type="ECO:0000313" key="1">
    <source>
        <dbReference type="EMBL" id="WMV32657.1"/>
    </source>
</evidence>
<dbReference type="AlphaFoldDB" id="A0AAF0R265"/>
<proteinExistence type="predicted"/>
<organism evidence="1 2">
    <name type="scientific">Solanum verrucosum</name>
    <dbReference type="NCBI Taxonomy" id="315347"/>
    <lineage>
        <taxon>Eukaryota</taxon>
        <taxon>Viridiplantae</taxon>
        <taxon>Streptophyta</taxon>
        <taxon>Embryophyta</taxon>
        <taxon>Tracheophyta</taxon>
        <taxon>Spermatophyta</taxon>
        <taxon>Magnoliopsida</taxon>
        <taxon>eudicotyledons</taxon>
        <taxon>Gunneridae</taxon>
        <taxon>Pentapetalae</taxon>
        <taxon>asterids</taxon>
        <taxon>lamiids</taxon>
        <taxon>Solanales</taxon>
        <taxon>Solanaceae</taxon>
        <taxon>Solanoideae</taxon>
        <taxon>Solaneae</taxon>
        <taxon>Solanum</taxon>
    </lineage>
</organism>
<gene>
    <name evidence="1" type="ORF">MTR67_026042</name>
</gene>
<evidence type="ECO:0000313" key="2">
    <source>
        <dbReference type="Proteomes" id="UP001234989"/>
    </source>
</evidence>
<name>A0AAF0R265_SOLVR</name>
<feature type="non-terminal residue" evidence="1">
    <location>
        <position position="1"/>
    </location>
</feature>
<protein>
    <submittedName>
        <fullName evidence="1">Uncharacterized protein</fullName>
    </submittedName>
</protein>
<accession>A0AAF0R265</accession>